<feature type="transmembrane region" description="Helical" evidence="1">
    <location>
        <begin position="1004"/>
        <end position="1025"/>
    </location>
</feature>
<sequence>MNPLLARPRAARSLLALLTAFLLAFSGLVMGAAPASAAPSTSSTALNWGFKQSWRTYMQFGGGSVTPSAGAAVVSTPFSAYTWAPGATTFDPVSKIGSAAFSGAVQFVNAGHGIDVSVSAPRVDLNGDGTGSIFWTAGGVEVLGATVSTLSVGAPVDSSGVSTVNVAGSGVAFTDASGVPFHYTSADAMDDFAFQISYPTPAVAPPTPPTPKVAVSKTSGLNPDGETITITGTGFSTAHSTVVGAHPPLAGQWSGAYVVFGSFADVWKPTDGAASSSRKVLNGQQRWLLPQATIDANPVLASQSIAVDATGAFSMQLTVGESASALADGNYGIYSYAAGGAKYAPFETYTPLSFGLPTPKVTVSKTAGLLKAGETVTVSGTGFSTEHSSVVGTRAPLLNQWSGAYVVFGSFKDAWKPSEGAPSSNRKVLNSQQRWLLPQATLDANSHVAAFVSQGAPIDATGSFSFELTVAESAEALAGGNYGIYTYAAGGPTYAPFETYTPLAFGAPTPPVVTPPTTTPPVVDVPVASGSLTWGIKDSFRSYITSSIAHGTISTSGARASGGSYVFGQAAGGSYTEAAGVGTSNYSGAVRFTGHAGILDVTISNPVVRVDSATSGTLFVTANGSQLAIASLNLAAANRSVNNGAVTYSGVPAVLTSAGTGVFALTGSPFYPVGTALDPVTFTIGAPATASAGSAMVASFQRPATATPAPTAPVTTGAEIVEGDVAPGSTVTIRAAGFQPNETGILVVLYSTPTVLDRNATADANGVVTWTGVLPSDFTGEHTLTFQGSVDRGVVVDFGSAAVAALASCVVENATVTWGFKESFRAYISGSIAHGEWVVGEGLEYETPDFLWKTGSGTFDADEKTGEIALPGTLTFTGHGGVLNTTLSNLRVKFDGDTAFLVFDISGDTQAGETIDERNVSFVELDLSAATETDDDGKITFADVPAKLTADGEATFGTYSAGEAFDPVTITIAQSDGCDEVAATEEASDDATVAPISAQPDLTWVVWLLVALVVILAAVVVTLLVRARRKQN</sequence>
<dbReference type="Gene3D" id="2.60.40.230">
    <property type="entry name" value="Neocarzinostatin-like"/>
    <property type="match status" value="2"/>
</dbReference>
<keyword evidence="1" id="KW-1133">Transmembrane helix</keyword>
<feature type="domain" description="Htaa" evidence="3">
    <location>
        <begin position="529"/>
        <end position="683"/>
    </location>
</feature>
<dbReference type="Pfam" id="PF04213">
    <property type="entry name" value="HtaA"/>
    <property type="match status" value="3"/>
</dbReference>
<evidence type="ECO:0000256" key="1">
    <source>
        <dbReference type="SAM" id="Phobius"/>
    </source>
</evidence>
<feature type="domain" description="Htaa" evidence="3">
    <location>
        <begin position="45"/>
        <end position="175"/>
    </location>
</feature>
<dbReference type="RefSeq" id="WP_108997949.1">
    <property type="nucleotide sequence ID" value="NZ_QEEX01000001.1"/>
</dbReference>
<keyword evidence="1" id="KW-0812">Transmembrane</keyword>
<feature type="chain" id="PRO_5015682039" description="Htaa domain-containing protein" evidence="2">
    <location>
        <begin position="38"/>
        <end position="1032"/>
    </location>
</feature>
<dbReference type="Proteomes" id="UP000244978">
    <property type="component" value="Unassembled WGS sequence"/>
</dbReference>
<evidence type="ECO:0000256" key="2">
    <source>
        <dbReference type="SAM" id="SignalP"/>
    </source>
</evidence>
<evidence type="ECO:0000313" key="5">
    <source>
        <dbReference type="Proteomes" id="UP000244978"/>
    </source>
</evidence>
<name>A0A2U1T2T9_9MICO</name>
<proteinExistence type="predicted"/>
<protein>
    <recommendedName>
        <fullName evidence="3">Htaa domain-containing protein</fullName>
    </recommendedName>
</protein>
<accession>A0A2U1T2T9</accession>
<dbReference type="EMBL" id="QEEX01000001">
    <property type="protein sequence ID" value="PWB98192.1"/>
    <property type="molecule type" value="Genomic_DNA"/>
</dbReference>
<evidence type="ECO:0000313" key="4">
    <source>
        <dbReference type="EMBL" id="PWB98192.1"/>
    </source>
</evidence>
<organism evidence="4 5">
    <name type="scientific">Homoserinimonas hongtaonis</name>
    <dbReference type="NCBI Taxonomy" id="2079791"/>
    <lineage>
        <taxon>Bacteria</taxon>
        <taxon>Bacillati</taxon>
        <taxon>Actinomycetota</taxon>
        <taxon>Actinomycetes</taxon>
        <taxon>Micrococcales</taxon>
        <taxon>Microbacteriaceae</taxon>
        <taxon>Homoserinimonas</taxon>
    </lineage>
</organism>
<dbReference type="AlphaFoldDB" id="A0A2U1T2T9"/>
<feature type="signal peptide" evidence="2">
    <location>
        <begin position="1"/>
        <end position="37"/>
    </location>
</feature>
<reference evidence="5" key="1">
    <citation type="submission" date="2018-04" db="EMBL/GenBank/DDBJ databases">
        <authorList>
            <person name="Liu S."/>
            <person name="Wang Z."/>
            <person name="Li J."/>
        </authorList>
    </citation>
    <scope>NUCLEOTIDE SEQUENCE [LARGE SCALE GENOMIC DNA]</scope>
    <source>
        <strain evidence="5">S1194</strain>
    </source>
</reference>
<comment type="caution">
    <text evidence="4">The sequence shown here is derived from an EMBL/GenBank/DDBJ whole genome shotgun (WGS) entry which is preliminary data.</text>
</comment>
<keyword evidence="1" id="KW-0472">Membrane</keyword>
<evidence type="ECO:0000259" key="3">
    <source>
        <dbReference type="Pfam" id="PF04213"/>
    </source>
</evidence>
<dbReference type="InterPro" id="IPR007331">
    <property type="entry name" value="Htaa"/>
</dbReference>
<keyword evidence="2" id="KW-0732">Signal</keyword>
<feature type="domain" description="Htaa" evidence="3">
    <location>
        <begin position="814"/>
        <end position="971"/>
    </location>
</feature>
<keyword evidence="5" id="KW-1185">Reference proteome</keyword>
<gene>
    <name evidence="4" type="ORF">DF220_10395</name>
</gene>